<feature type="domain" description="K Homology" evidence="4">
    <location>
        <begin position="201"/>
        <end position="286"/>
    </location>
</feature>
<dbReference type="CDD" id="cd22403">
    <property type="entry name" value="KH-I_IGF2BP_rpt4"/>
    <property type="match status" value="1"/>
</dbReference>
<dbReference type="PROSITE" id="PS50084">
    <property type="entry name" value="KH_TYPE_1"/>
    <property type="match status" value="4"/>
</dbReference>
<evidence type="ECO:0000256" key="2">
    <source>
        <dbReference type="PROSITE-ProRule" id="PRU00117"/>
    </source>
</evidence>
<keyword evidence="2" id="KW-0694">RNA-binding</keyword>
<feature type="compositionally biased region" description="Basic and acidic residues" evidence="3">
    <location>
        <begin position="376"/>
        <end position="396"/>
    </location>
</feature>
<dbReference type="EMBL" id="CADEPM010000003">
    <property type="protein sequence ID" value="CAB3402366.1"/>
    <property type="molecule type" value="Genomic_DNA"/>
</dbReference>
<feature type="compositionally biased region" description="Polar residues" evidence="3">
    <location>
        <begin position="1"/>
        <end position="11"/>
    </location>
</feature>
<feature type="region of interest" description="Disordered" evidence="3">
    <location>
        <begin position="1"/>
        <end position="46"/>
    </location>
</feature>
<dbReference type="AlphaFoldDB" id="A0A8S1ESB5"/>
<reference evidence="5 6" key="1">
    <citation type="submission" date="2020-04" db="EMBL/GenBank/DDBJ databases">
        <authorList>
            <person name="Laetsch R D."/>
            <person name="Stevens L."/>
            <person name="Kumar S."/>
            <person name="Blaxter L. M."/>
        </authorList>
    </citation>
    <scope>NUCLEOTIDE SEQUENCE [LARGE SCALE GENOMIC DNA]</scope>
</reference>
<dbReference type="GO" id="GO:0003723">
    <property type="term" value="F:RNA binding"/>
    <property type="evidence" value="ECO:0007669"/>
    <property type="project" value="UniProtKB-UniRule"/>
</dbReference>
<dbReference type="OrthoDB" id="752362at2759"/>
<dbReference type="Proteomes" id="UP000494206">
    <property type="component" value="Unassembled WGS sequence"/>
</dbReference>
<name>A0A8S1ESB5_9PELO</name>
<dbReference type="InterPro" id="IPR004087">
    <property type="entry name" value="KH_dom"/>
</dbReference>
<proteinExistence type="predicted"/>
<feature type="domain" description="K Homology" evidence="4">
    <location>
        <begin position="463"/>
        <end position="546"/>
    </location>
</feature>
<feature type="compositionally biased region" description="Low complexity" evidence="3">
    <location>
        <begin position="94"/>
        <end position="108"/>
    </location>
</feature>
<evidence type="ECO:0000256" key="1">
    <source>
        <dbReference type="ARBA" id="ARBA00022737"/>
    </source>
</evidence>
<dbReference type="SUPFAM" id="SSF54791">
    <property type="entry name" value="Eukaryotic type KH-domain (KH-domain type I)"/>
    <property type="match status" value="4"/>
</dbReference>
<evidence type="ECO:0000256" key="3">
    <source>
        <dbReference type="SAM" id="MobiDB-lite"/>
    </source>
</evidence>
<sequence>MEYFQSTPSQQQGGGATAASNQRQQHQYHYNGLNSQQNYGANQSQSNSHLYYQPTQMNSQAQKQQQQPQQSHFYPLQPASATAPLDHGAQQQQHHTSTAYHHTPTSHAASHHQQHQQELPLRILVDSRYIGAIIGQGGAQIREINKESRARAVVETQKNHKSGHGDEEKLIVISGNSECCSKAVVKILEIIQREQNKDDTEQVELKICAHNQLVGRLIGKHGTTIKQIMKDTETTISVSNSSSDATRTNGTFPPFDIAPSERTIYVRGPTIETVSCAESKITAKLRKCYESDARFKIQALQKDLQSNMANPAVIQQMAATIHHPFANLMSRFAVDTANRTVRMWVPDNMVGAIIGTKGKNIKNLIRDTSAQIKIDSSPDRKKSDESSGSSERHDLLEDQVSETPATTTESDESQDSNGEKPEEEKKVEERMITISGNHIQVTRAQISIYSRLAEQMNQPIDEFKLRTEISVPSKLIGRIIGKGGQNVRELQRITGATVKIPEDERHSSGDSSMFKDKEEEDMTVVRIIGAMHPSQNVQYRLQQLVVDYIANEKKTKESSSANTSGGSTIPADTAYPHQTPAVQQPSPK</sequence>
<keyword evidence="6" id="KW-1185">Reference proteome</keyword>
<dbReference type="Pfam" id="PF00013">
    <property type="entry name" value="KH_1"/>
    <property type="match status" value="4"/>
</dbReference>
<dbReference type="SMART" id="SM00322">
    <property type="entry name" value="KH"/>
    <property type="match status" value="4"/>
</dbReference>
<dbReference type="Gene3D" id="3.30.1370.10">
    <property type="entry name" value="K Homology domain, type 1"/>
    <property type="match status" value="3"/>
</dbReference>
<dbReference type="InterPro" id="IPR004088">
    <property type="entry name" value="KH_dom_type_1"/>
</dbReference>
<feature type="domain" description="K Homology" evidence="4">
    <location>
        <begin position="337"/>
        <end position="453"/>
    </location>
</feature>
<dbReference type="PANTHER" id="PTHR10288">
    <property type="entry name" value="KH DOMAIN CONTAINING RNA BINDING PROTEIN"/>
    <property type="match status" value="1"/>
</dbReference>
<gene>
    <name evidence="5" type="ORF">CBOVIS_LOCUS4991</name>
</gene>
<feature type="domain" description="K Homology" evidence="4">
    <location>
        <begin position="117"/>
        <end position="192"/>
    </location>
</feature>
<protein>
    <recommendedName>
        <fullName evidence="4">K Homology domain-containing protein</fullName>
    </recommendedName>
</protein>
<dbReference type="InterPro" id="IPR036612">
    <property type="entry name" value="KH_dom_type_1_sf"/>
</dbReference>
<evidence type="ECO:0000259" key="4">
    <source>
        <dbReference type="SMART" id="SM00322"/>
    </source>
</evidence>
<feature type="compositionally biased region" description="Basic and acidic residues" evidence="3">
    <location>
        <begin position="417"/>
        <end position="427"/>
    </location>
</feature>
<feature type="compositionally biased region" description="Polar residues" evidence="3">
    <location>
        <begin position="558"/>
        <end position="567"/>
    </location>
</feature>
<organism evidence="5 6">
    <name type="scientific">Caenorhabditis bovis</name>
    <dbReference type="NCBI Taxonomy" id="2654633"/>
    <lineage>
        <taxon>Eukaryota</taxon>
        <taxon>Metazoa</taxon>
        <taxon>Ecdysozoa</taxon>
        <taxon>Nematoda</taxon>
        <taxon>Chromadorea</taxon>
        <taxon>Rhabditida</taxon>
        <taxon>Rhabditina</taxon>
        <taxon>Rhabditomorpha</taxon>
        <taxon>Rhabditoidea</taxon>
        <taxon>Rhabditidae</taxon>
        <taxon>Peloderinae</taxon>
        <taxon>Caenorhabditis</taxon>
    </lineage>
</organism>
<feature type="region of interest" description="Disordered" evidence="3">
    <location>
        <begin position="553"/>
        <end position="588"/>
    </location>
</feature>
<evidence type="ECO:0000313" key="5">
    <source>
        <dbReference type="EMBL" id="CAB3402366.1"/>
    </source>
</evidence>
<feature type="region of interest" description="Disordered" evidence="3">
    <location>
        <begin position="79"/>
        <end position="117"/>
    </location>
</feature>
<evidence type="ECO:0000313" key="6">
    <source>
        <dbReference type="Proteomes" id="UP000494206"/>
    </source>
</evidence>
<comment type="caution">
    <text evidence="5">The sequence shown here is derived from an EMBL/GenBank/DDBJ whole genome shotgun (WGS) entry which is preliminary data.</text>
</comment>
<feature type="region of interest" description="Disordered" evidence="3">
    <location>
        <begin position="372"/>
        <end position="427"/>
    </location>
</feature>
<dbReference type="Gene3D" id="3.30.310.210">
    <property type="match status" value="1"/>
</dbReference>
<keyword evidence="1" id="KW-0677">Repeat</keyword>
<accession>A0A8S1ESB5</accession>
<feature type="compositionally biased region" description="Polar residues" evidence="3">
    <location>
        <begin position="18"/>
        <end position="46"/>
    </location>
</feature>